<comment type="caution">
    <text evidence="1">The sequence shown here is derived from an EMBL/GenBank/DDBJ whole genome shotgun (WGS) entry which is preliminary data.</text>
</comment>
<protein>
    <recommendedName>
        <fullName evidence="3">Transposase</fullName>
    </recommendedName>
</protein>
<dbReference type="EMBL" id="BSNC01000004">
    <property type="protein sequence ID" value="GLP96102.1"/>
    <property type="molecule type" value="Genomic_DNA"/>
</dbReference>
<gene>
    <name evidence="1" type="ORF">GCM10007895_14080</name>
</gene>
<reference evidence="1" key="2">
    <citation type="submission" date="2023-01" db="EMBL/GenBank/DDBJ databases">
        <title>Draft genome sequence of Paraferrimonas sedimenticola strain NBRC 101628.</title>
        <authorList>
            <person name="Sun Q."/>
            <person name="Mori K."/>
        </authorList>
    </citation>
    <scope>NUCLEOTIDE SEQUENCE</scope>
    <source>
        <strain evidence="1">NBRC 101628</strain>
    </source>
</reference>
<organism evidence="1 2">
    <name type="scientific">Paraferrimonas sedimenticola</name>
    <dbReference type="NCBI Taxonomy" id="375674"/>
    <lineage>
        <taxon>Bacteria</taxon>
        <taxon>Pseudomonadati</taxon>
        <taxon>Pseudomonadota</taxon>
        <taxon>Gammaproteobacteria</taxon>
        <taxon>Alteromonadales</taxon>
        <taxon>Ferrimonadaceae</taxon>
        <taxon>Paraferrimonas</taxon>
    </lineage>
</organism>
<name>A0AA37W1D2_9GAMM</name>
<reference evidence="1" key="1">
    <citation type="journal article" date="2014" name="Int. J. Syst. Evol. Microbiol.">
        <title>Complete genome sequence of Corynebacterium casei LMG S-19264T (=DSM 44701T), isolated from a smear-ripened cheese.</title>
        <authorList>
            <consortium name="US DOE Joint Genome Institute (JGI-PGF)"/>
            <person name="Walter F."/>
            <person name="Albersmeier A."/>
            <person name="Kalinowski J."/>
            <person name="Ruckert C."/>
        </authorList>
    </citation>
    <scope>NUCLEOTIDE SEQUENCE</scope>
    <source>
        <strain evidence="1">NBRC 101628</strain>
    </source>
</reference>
<proteinExistence type="predicted"/>
<dbReference type="Proteomes" id="UP001161422">
    <property type="component" value="Unassembled WGS sequence"/>
</dbReference>
<evidence type="ECO:0000313" key="1">
    <source>
        <dbReference type="EMBL" id="GLP96102.1"/>
    </source>
</evidence>
<evidence type="ECO:0008006" key="3">
    <source>
        <dbReference type="Google" id="ProtNLM"/>
    </source>
</evidence>
<evidence type="ECO:0000313" key="2">
    <source>
        <dbReference type="Proteomes" id="UP001161422"/>
    </source>
</evidence>
<sequence>MSGYIKGKSRTQSTLFPEVLDDFISEENTVRVLDVFVDELDLDALDFQRAQPN</sequence>
<accession>A0AA37W1D2</accession>
<dbReference type="AlphaFoldDB" id="A0AA37W1D2"/>
<keyword evidence="2" id="KW-1185">Reference proteome</keyword>